<comment type="subcellular location">
    <subcellularLocation>
        <location evidence="1">Membrane</location>
        <topology evidence="1">Multi-pass membrane protein</topology>
    </subcellularLocation>
</comment>
<gene>
    <name evidence="9" type="ORF">JT25_005830</name>
</gene>
<reference evidence="9 10" key="1">
    <citation type="journal article" date="2015" name="Environ. Microbiol.">
        <title>Methane oxidation coupled to nitrate reduction under hypoxia by the Gammaproteobacterium Methylomonas denitrificans, sp. nov. type strain FJG1.</title>
        <authorList>
            <person name="Kits K.D."/>
            <person name="Klotz M.G."/>
            <person name="Stein L.Y."/>
        </authorList>
    </citation>
    <scope>NUCLEOTIDE SEQUENCE [LARGE SCALE GENOMIC DNA]</scope>
    <source>
        <strain evidence="9 10">FJG1</strain>
    </source>
</reference>
<evidence type="ECO:0000256" key="3">
    <source>
        <dbReference type="ARBA" id="ARBA00022692"/>
    </source>
</evidence>
<dbReference type="Proteomes" id="UP000030512">
    <property type="component" value="Chromosome"/>
</dbReference>
<dbReference type="SUPFAM" id="SSF161111">
    <property type="entry name" value="Cation efflux protein transmembrane domain-like"/>
    <property type="match status" value="1"/>
</dbReference>
<keyword evidence="5 7" id="KW-1133">Transmembrane helix</keyword>
<dbReference type="EMBL" id="CP014476">
    <property type="protein sequence ID" value="AMK76014.1"/>
    <property type="molecule type" value="Genomic_DNA"/>
</dbReference>
<dbReference type="SUPFAM" id="SSF160240">
    <property type="entry name" value="Cation efflux protein cytoplasmic domain-like"/>
    <property type="match status" value="1"/>
</dbReference>
<keyword evidence="3 7" id="KW-0812">Transmembrane</keyword>
<evidence type="ECO:0000313" key="10">
    <source>
        <dbReference type="Proteomes" id="UP000030512"/>
    </source>
</evidence>
<evidence type="ECO:0000256" key="5">
    <source>
        <dbReference type="ARBA" id="ARBA00022989"/>
    </source>
</evidence>
<feature type="transmembrane region" description="Helical" evidence="7">
    <location>
        <begin position="9"/>
        <end position="30"/>
    </location>
</feature>
<dbReference type="NCBIfam" id="TIGR01297">
    <property type="entry name" value="CDF"/>
    <property type="match status" value="1"/>
</dbReference>
<dbReference type="InterPro" id="IPR002524">
    <property type="entry name" value="Cation_efflux"/>
</dbReference>
<keyword evidence="4" id="KW-0862">Zinc</keyword>
<dbReference type="InterPro" id="IPR040177">
    <property type="entry name" value="SLC30A9"/>
</dbReference>
<dbReference type="KEGG" id="mdn:JT25_005830"/>
<evidence type="ECO:0000313" key="9">
    <source>
        <dbReference type="EMBL" id="AMK76014.1"/>
    </source>
</evidence>
<evidence type="ECO:0000256" key="1">
    <source>
        <dbReference type="ARBA" id="ARBA00004141"/>
    </source>
</evidence>
<keyword evidence="10" id="KW-1185">Reference proteome</keyword>
<evidence type="ECO:0000256" key="2">
    <source>
        <dbReference type="ARBA" id="ARBA00022448"/>
    </source>
</evidence>
<dbReference type="AlphaFoldDB" id="A0A126T2Q5"/>
<dbReference type="OrthoDB" id="9806522at2"/>
<evidence type="ECO:0000256" key="4">
    <source>
        <dbReference type="ARBA" id="ARBA00022906"/>
    </source>
</evidence>
<feature type="transmembrane region" description="Helical" evidence="7">
    <location>
        <begin position="189"/>
        <end position="209"/>
    </location>
</feature>
<feature type="transmembrane region" description="Helical" evidence="7">
    <location>
        <begin position="114"/>
        <end position="137"/>
    </location>
</feature>
<evidence type="ECO:0000256" key="6">
    <source>
        <dbReference type="ARBA" id="ARBA00023136"/>
    </source>
</evidence>
<feature type="transmembrane region" description="Helical" evidence="7">
    <location>
        <begin position="76"/>
        <end position="94"/>
    </location>
</feature>
<feature type="transmembrane region" description="Helical" evidence="7">
    <location>
        <begin position="158"/>
        <end position="183"/>
    </location>
</feature>
<dbReference type="GO" id="GO:0008324">
    <property type="term" value="F:monoatomic cation transmembrane transporter activity"/>
    <property type="evidence" value="ECO:0007669"/>
    <property type="project" value="InterPro"/>
</dbReference>
<accession>A0A126T2Q5</accession>
<dbReference type="GO" id="GO:0016020">
    <property type="term" value="C:membrane"/>
    <property type="evidence" value="ECO:0007669"/>
    <property type="project" value="UniProtKB-SubCell"/>
</dbReference>
<organism evidence="9 10">
    <name type="scientific">Methylomonas denitrificans</name>
    <dbReference type="NCBI Taxonomy" id="1538553"/>
    <lineage>
        <taxon>Bacteria</taxon>
        <taxon>Pseudomonadati</taxon>
        <taxon>Pseudomonadota</taxon>
        <taxon>Gammaproteobacteria</taxon>
        <taxon>Methylococcales</taxon>
        <taxon>Methylococcaceae</taxon>
        <taxon>Methylomonas</taxon>
    </lineage>
</organism>
<evidence type="ECO:0000256" key="7">
    <source>
        <dbReference type="SAM" id="Phobius"/>
    </source>
</evidence>
<keyword evidence="6 7" id="KW-0472">Membrane</keyword>
<dbReference type="InterPro" id="IPR027469">
    <property type="entry name" value="Cation_efflux_TMD_sf"/>
</dbReference>
<name>A0A126T2Q5_9GAMM</name>
<keyword evidence="4" id="KW-0864">Zinc transport</keyword>
<dbReference type="Pfam" id="PF01545">
    <property type="entry name" value="Cation_efflux"/>
    <property type="match status" value="1"/>
</dbReference>
<dbReference type="GO" id="GO:0006829">
    <property type="term" value="P:zinc ion transport"/>
    <property type="evidence" value="ECO:0007669"/>
    <property type="project" value="UniProtKB-KW"/>
</dbReference>
<sequence length="300" mass="32306">MSHSNSTSAIVYAFAANLGIALTKTGAAVWTGSGSLLAEAIHSFADCGNQVLLYIGMKRSARAATQRHPMGYGREAYIWSMMVAITLFSVGGLFSIHEGWLRYHEPQAVENAGIALAILAIAVVLEGFSLRAALGAMENERGERGIWQWFKETQSSELMVVIGEDLAALLGLVIAAAMLGLTMVTGNSLYDAIGSMLIGALLVVVAVLIGREVHSLLLGEADELIRDAVHSYLEKQACVSRVLNIWAVSHGNQVMVAIKAELPADLSVGEAVELINGMEKQIKIDHPRINWVFFEIDNSD</sequence>
<keyword evidence="4" id="KW-0406">Ion transport</keyword>
<feature type="domain" description="Cation efflux protein transmembrane" evidence="8">
    <location>
        <begin position="11"/>
        <end position="218"/>
    </location>
</feature>
<evidence type="ECO:0000259" key="8">
    <source>
        <dbReference type="Pfam" id="PF01545"/>
    </source>
</evidence>
<keyword evidence="2" id="KW-0813">Transport</keyword>
<dbReference type="PANTHER" id="PTHR13414">
    <property type="entry name" value="HUEL-CATION TRANSPORTER"/>
    <property type="match status" value="1"/>
</dbReference>
<proteinExistence type="predicted"/>
<dbReference type="RefSeq" id="WP_062327928.1">
    <property type="nucleotide sequence ID" value="NZ_CP014476.1"/>
</dbReference>
<dbReference type="Gene3D" id="3.30.70.1350">
    <property type="entry name" value="Cation efflux protein, cytoplasmic domain"/>
    <property type="match status" value="1"/>
</dbReference>
<dbReference type="Gene3D" id="1.20.1510.10">
    <property type="entry name" value="Cation efflux protein transmembrane domain"/>
    <property type="match status" value="1"/>
</dbReference>
<dbReference type="InterPro" id="IPR036837">
    <property type="entry name" value="Cation_efflux_CTD_sf"/>
</dbReference>
<protein>
    <submittedName>
        <fullName evidence="9">Cation efflux family transporter</fullName>
    </submittedName>
</protein>
<dbReference type="InterPro" id="IPR058533">
    <property type="entry name" value="Cation_efflux_TM"/>
</dbReference>
<dbReference type="STRING" id="1538553.JT25_005830"/>
<dbReference type="PANTHER" id="PTHR13414:SF9">
    <property type="entry name" value="PROTON-COUPLED ZINC ANTIPORTER SLC30A9, MITOCHONDRIAL"/>
    <property type="match status" value="1"/>
</dbReference>